<accession>A0A432ZQB1</accession>
<name>A0A432ZQB1_9GAMM</name>
<dbReference type="Proteomes" id="UP000287996">
    <property type="component" value="Unassembled WGS sequence"/>
</dbReference>
<evidence type="ECO:0000256" key="8">
    <source>
        <dbReference type="ARBA" id="ARBA00023065"/>
    </source>
</evidence>
<evidence type="ECO:0000256" key="11">
    <source>
        <dbReference type="ARBA" id="ARBA00023237"/>
    </source>
</evidence>
<protein>
    <recommendedName>
        <fullName evidence="20">TonB-dependent receptor</fullName>
    </recommendedName>
</protein>
<evidence type="ECO:0000313" key="18">
    <source>
        <dbReference type="EMBL" id="RUO80016.1"/>
    </source>
</evidence>
<dbReference type="Pfam" id="PF07715">
    <property type="entry name" value="Plug"/>
    <property type="match status" value="1"/>
</dbReference>
<dbReference type="PANTHER" id="PTHR32552">
    <property type="entry name" value="FERRICHROME IRON RECEPTOR-RELATED"/>
    <property type="match status" value="1"/>
</dbReference>
<dbReference type="RefSeq" id="WP_126842192.1">
    <property type="nucleotide sequence ID" value="NZ_PIQH01000007.1"/>
</dbReference>
<dbReference type="InterPro" id="IPR036942">
    <property type="entry name" value="Beta-barrel_TonB_sf"/>
</dbReference>
<evidence type="ECO:0000256" key="14">
    <source>
        <dbReference type="RuleBase" id="RU003357"/>
    </source>
</evidence>
<dbReference type="InterPro" id="IPR012910">
    <property type="entry name" value="Plug_dom"/>
</dbReference>
<feature type="domain" description="TonB-dependent receptor-like beta-barrel" evidence="16">
    <location>
        <begin position="230"/>
        <end position="666"/>
    </location>
</feature>
<evidence type="ECO:0000313" key="19">
    <source>
        <dbReference type="Proteomes" id="UP000287996"/>
    </source>
</evidence>
<keyword evidence="6 15" id="KW-0732">Signal</keyword>
<evidence type="ECO:0000256" key="6">
    <source>
        <dbReference type="ARBA" id="ARBA00022729"/>
    </source>
</evidence>
<dbReference type="PROSITE" id="PS01156">
    <property type="entry name" value="TONB_DEPENDENT_REC_2"/>
    <property type="match status" value="1"/>
</dbReference>
<dbReference type="InterPro" id="IPR000531">
    <property type="entry name" value="Beta-barrel_TonB"/>
</dbReference>
<feature type="short sequence motif" description="TonB C-terminal box" evidence="13">
    <location>
        <begin position="691"/>
        <end position="708"/>
    </location>
</feature>
<evidence type="ECO:0000259" key="17">
    <source>
        <dbReference type="Pfam" id="PF07715"/>
    </source>
</evidence>
<dbReference type="GO" id="GO:0006826">
    <property type="term" value="P:iron ion transport"/>
    <property type="evidence" value="ECO:0007669"/>
    <property type="project" value="UniProtKB-KW"/>
</dbReference>
<feature type="domain" description="TonB-dependent receptor plug" evidence="17">
    <location>
        <begin position="49"/>
        <end position="154"/>
    </location>
</feature>
<evidence type="ECO:0000256" key="3">
    <source>
        <dbReference type="ARBA" id="ARBA00022452"/>
    </source>
</evidence>
<keyword evidence="3 12" id="KW-1134">Transmembrane beta strand</keyword>
<feature type="signal peptide" evidence="15">
    <location>
        <begin position="1"/>
        <end position="21"/>
    </location>
</feature>
<evidence type="ECO:0000256" key="13">
    <source>
        <dbReference type="PROSITE-ProRule" id="PRU10144"/>
    </source>
</evidence>
<dbReference type="PANTHER" id="PTHR32552:SF81">
    <property type="entry name" value="TONB-DEPENDENT OUTER MEMBRANE RECEPTOR"/>
    <property type="match status" value="1"/>
</dbReference>
<evidence type="ECO:0000256" key="2">
    <source>
        <dbReference type="ARBA" id="ARBA00022448"/>
    </source>
</evidence>
<comment type="similarity">
    <text evidence="12 14">Belongs to the TonB-dependent receptor family.</text>
</comment>
<keyword evidence="10 12" id="KW-0472">Membrane</keyword>
<evidence type="ECO:0000256" key="15">
    <source>
        <dbReference type="SAM" id="SignalP"/>
    </source>
</evidence>
<keyword evidence="2 12" id="KW-0813">Transport</keyword>
<dbReference type="Pfam" id="PF00593">
    <property type="entry name" value="TonB_dep_Rec_b-barrel"/>
    <property type="match status" value="1"/>
</dbReference>
<comment type="caution">
    <text evidence="18">The sequence shown here is derived from an EMBL/GenBank/DDBJ whole genome shotgun (WGS) entry which is preliminary data.</text>
</comment>
<gene>
    <name evidence="18" type="ORF">CWI84_08635</name>
</gene>
<dbReference type="OrthoDB" id="127311at2"/>
<dbReference type="SUPFAM" id="SSF56935">
    <property type="entry name" value="Porins"/>
    <property type="match status" value="1"/>
</dbReference>
<dbReference type="InterPro" id="IPR010917">
    <property type="entry name" value="TonB_rcpt_CS"/>
</dbReference>
<organism evidence="18 19">
    <name type="scientific">Idiomarina tyrosinivorans</name>
    <dbReference type="NCBI Taxonomy" id="1445662"/>
    <lineage>
        <taxon>Bacteria</taxon>
        <taxon>Pseudomonadati</taxon>
        <taxon>Pseudomonadota</taxon>
        <taxon>Gammaproteobacteria</taxon>
        <taxon>Alteromonadales</taxon>
        <taxon>Idiomarinaceae</taxon>
        <taxon>Idiomarina</taxon>
    </lineage>
</organism>
<proteinExistence type="inferred from homology"/>
<evidence type="ECO:0000256" key="4">
    <source>
        <dbReference type="ARBA" id="ARBA00022496"/>
    </source>
</evidence>
<comment type="subcellular location">
    <subcellularLocation>
        <location evidence="1 12">Cell outer membrane</location>
        <topology evidence="1 12">Multi-pass membrane protein</topology>
    </subcellularLocation>
</comment>
<keyword evidence="8" id="KW-0406">Ion transport</keyword>
<keyword evidence="7" id="KW-0408">Iron</keyword>
<reference evidence="18 19" key="1">
    <citation type="journal article" date="2011" name="Front. Microbiol.">
        <title>Genomic signatures of strain selection and enhancement in Bacillus atrophaeus var. globigii, a historical biowarfare simulant.</title>
        <authorList>
            <person name="Gibbons H.S."/>
            <person name="Broomall S.M."/>
            <person name="McNew L.A."/>
            <person name="Daligault H."/>
            <person name="Chapman C."/>
            <person name="Bruce D."/>
            <person name="Karavis M."/>
            <person name="Krepps M."/>
            <person name="McGregor P.A."/>
            <person name="Hong C."/>
            <person name="Park K.H."/>
            <person name="Akmal A."/>
            <person name="Feldman A."/>
            <person name="Lin J.S."/>
            <person name="Chang W.E."/>
            <person name="Higgs B.W."/>
            <person name="Demirev P."/>
            <person name="Lindquist J."/>
            <person name="Liem A."/>
            <person name="Fochler E."/>
            <person name="Read T.D."/>
            <person name="Tapia R."/>
            <person name="Johnson S."/>
            <person name="Bishop-Lilly K.A."/>
            <person name="Detter C."/>
            <person name="Han C."/>
            <person name="Sozhamannan S."/>
            <person name="Rosenzweig C.N."/>
            <person name="Skowronski E.W."/>
        </authorList>
    </citation>
    <scope>NUCLEOTIDE SEQUENCE [LARGE SCALE GENOMIC DNA]</scope>
    <source>
        <strain evidence="18 19">CC-PW-9</strain>
    </source>
</reference>
<evidence type="ECO:0000259" key="16">
    <source>
        <dbReference type="Pfam" id="PF00593"/>
    </source>
</evidence>
<sequence>MLKYTPIATLVALFCCSPALATDDDSNKHNKSTVEHLLVTGDLQQRELHEIPQSVQLISREEMARRNATQLQDVLNTAANVNFAGGTSTARFIQIRGIGERSQFVDPINPSVGLLIDGIDYSGLGSVATLFDIGHMEIFRGPQSGRFGTNALAGMVLLESEAASEDFRGRWHAGVANYGEREAGLALGGSLGALGLARFSVNQFKQDGFIENRYLERDDTNDRDELTLRFNLTSQLTKDWALDTTVHYSNIDNGYDAFSLDNDRTTLSDEPGFDRVESEAVRLGLSYQGFADSELLFAVTGLHADLGYAFDEDWTYVGIAPGWEYSSFDAYYRDRDDRSAELRWTSKQPAQLFGLATDWVFGAYHYQQDTALTRDYYNWDLDQPSVFNSDYQVRRNALYGELAQHISDKTTLITGLRVERYDNDYQDSRSITANPKDTMWGGNISLRHDVNERSSVYLTVAKGYKAGGVNGEALGKAQDQGLTEITDYLLSRATFQPEVLWSTEFGVKGQSADGQLRASISAFYQWRDDVQLKSWVNREQSFVGYIENAAEGNNYGIEASISRALSDNWRWFANLGWLETEIDGFVTEDGIDMSGRDQAHAPNYQFSTGIEGWLTEHLQWSVSVDGKDGFYFSNSHNQQAKQTRLLNTQLSYHWQQLTLRIWARNLTDEDYAIRGFYFGNDPRKQYVTETYKQFGEPRRFGVSLDYAF</sequence>
<dbReference type="GO" id="GO:0009279">
    <property type="term" value="C:cell outer membrane"/>
    <property type="evidence" value="ECO:0007669"/>
    <property type="project" value="UniProtKB-SubCell"/>
</dbReference>
<evidence type="ECO:0000256" key="1">
    <source>
        <dbReference type="ARBA" id="ARBA00004571"/>
    </source>
</evidence>
<dbReference type="InterPro" id="IPR039426">
    <property type="entry name" value="TonB-dep_rcpt-like"/>
</dbReference>
<dbReference type="EMBL" id="PIQH01000007">
    <property type="protein sequence ID" value="RUO80016.1"/>
    <property type="molecule type" value="Genomic_DNA"/>
</dbReference>
<evidence type="ECO:0000256" key="7">
    <source>
        <dbReference type="ARBA" id="ARBA00023004"/>
    </source>
</evidence>
<evidence type="ECO:0008006" key="20">
    <source>
        <dbReference type="Google" id="ProtNLM"/>
    </source>
</evidence>
<keyword evidence="4" id="KW-0410">Iron transport</keyword>
<evidence type="ECO:0000256" key="12">
    <source>
        <dbReference type="PROSITE-ProRule" id="PRU01360"/>
    </source>
</evidence>
<keyword evidence="5 12" id="KW-0812">Transmembrane</keyword>
<evidence type="ECO:0000256" key="5">
    <source>
        <dbReference type="ARBA" id="ARBA00022692"/>
    </source>
</evidence>
<dbReference type="Gene3D" id="2.40.170.20">
    <property type="entry name" value="TonB-dependent receptor, beta-barrel domain"/>
    <property type="match status" value="1"/>
</dbReference>
<keyword evidence="11 12" id="KW-0998">Cell outer membrane</keyword>
<dbReference type="AlphaFoldDB" id="A0A432ZQB1"/>
<keyword evidence="9 14" id="KW-0798">TonB box</keyword>
<dbReference type="PROSITE" id="PS52016">
    <property type="entry name" value="TONB_DEPENDENT_REC_3"/>
    <property type="match status" value="1"/>
</dbReference>
<evidence type="ECO:0000256" key="10">
    <source>
        <dbReference type="ARBA" id="ARBA00023136"/>
    </source>
</evidence>
<evidence type="ECO:0000256" key="9">
    <source>
        <dbReference type="ARBA" id="ARBA00023077"/>
    </source>
</evidence>
<feature type="chain" id="PRO_5019510085" description="TonB-dependent receptor" evidence="15">
    <location>
        <begin position="22"/>
        <end position="708"/>
    </location>
</feature>
<keyword evidence="19" id="KW-1185">Reference proteome</keyword>